<feature type="compositionally biased region" description="Low complexity" evidence="1">
    <location>
        <begin position="293"/>
        <end position="303"/>
    </location>
</feature>
<accession>A0A6N6NQJ1</accession>
<feature type="region of interest" description="Disordered" evidence="1">
    <location>
        <begin position="186"/>
        <end position="271"/>
    </location>
</feature>
<dbReference type="RefSeq" id="WP_158050122.1">
    <property type="nucleotide sequence ID" value="NZ_WAJR01000025.1"/>
</dbReference>
<feature type="region of interest" description="Disordered" evidence="1">
    <location>
        <begin position="293"/>
        <end position="315"/>
    </location>
</feature>
<dbReference type="GeneID" id="98658469"/>
<feature type="compositionally biased region" description="Basic and acidic residues" evidence="1">
    <location>
        <begin position="215"/>
        <end position="240"/>
    </location>
</feature>
<feature type="region of interest" description="Disordered" evidence="1">
    <location>
        <begin position="1"/>
        <end position="59"/>
    </location>
</feature>
<evidence type="ECO:0000256" key="1">
    <source>
        <dbReference type="SAM" id="MobiDB-lite"/>
    </source>
</evidence>
<evidence type="ECO:0000313" key="2">
    <source>
        <dbReference type="EMBL" id="KAB1638001.1"/>
    </source>
</evidence>
<feature type="region of interest" description="Disordered" evidence="1">
    <location>
        <begin position="73"/>
        <end position="114"/>
    </location>
</feature>
<feature type="compositionally biased region" description="Low complexity" evidence="1">
    <location>
        <begin position="80"/>
        <end position="98"/>
    </location>
</feature>
<gene>
    <name evidence="2" type="ORF">F8C90_08615</name>
</gene>
<sequence length="477" mass="50166">MAAEDAQAAVAAPEEDLSQENLTGTSCGKGPDAVSGCPDATPCGEGADTEAGETPGAGANEAVAASGIAGAAGTAGGVSVGATDASGAGEAAGEGSDAAEARQAEPTPEERELAENNALADVFDDVRRQSSDSQLVVPSRWVELGLVPGHMTSDEFEMLVYEYLEDYRRDHKDEIAAEKAERARKASSIRSATRAVGVPPKIPNRRLKQIEEDEKATAQKAAREASEAEAGKAVAGDDAKAASGEAVASDGASASRQSAGDADASVALESSQVAAESTSSVRAEAMDTFAPHASEAASAAPVEPSKDGAASDDDPFAGLKLPEGYKLVELEGEYVLVPDEDAAPVKKEIHCEHIVTLVGQHSYYLYDSDLMTKNYAHWAFLAAEDNPLATFVDCVREDGRIYPRPFAAEDLANPPFHMSKSKVEDTWAELQKSGEYPDIERCEASNGDVYFFSTLYMDRTLAESLAEYRSVERLSNV</sequence>
<dbReference type="OrthoDB" id="3177799at2"/>
<dbReference type="AlphaFoldDB" id="A0A6N6NQJ1"/>
<dbReference type="EMBL" id="WAJR01000025">
    <property type="protein sequence ID" value="KAB1638001.1"/>
    <property type="molecule type" value="Genomic_DNA"/>
</dbReference>
<dbReference type="Proteomes" id="UP000468668">
    <property type="component" value="Unassembled WGS sequence"/>
</dbReference>
<keyword evidence="3" id="KW-1185">Reference proteome</keyword>
<feature type="compositionally biased region" description="Basic and acidic residues" evidence="1">
    <location>
        <begin position="99"/>
        <end position="114"/>
    </location>
</feature>
<proteinExistence type="predicted"/>
<feature type="compositionally biased region" description="Low complexity" evidence="1">
    <location>
        <begin position="1"/>
        <end position="12"/>
    </location>
</feature>
<evidence type="ECO:0000313" key="3">
    <source>
        <dbReference type="Proteomes" id="UP000468668"/>
    </source>
</evidence>
<name>A0A6N6NQJ1_9ACTN</name>
<organism evidence="2 3">
    <name type="scientific">Ellagibacter isourolithinifaciens</name>
    <dbReference type="NCBI Taxonomy" id="2137581"/>
    <lineage>
        <taxon>Bacteria</taxon>
        <taxon>Bacillati</taxon>
        <taxon>Actinomycetota</taxon>
        <taxon>Coriobacteriia</taxon>
        <taxon>Eggerthellales</taxon>
        <taxon>Eggerthellaceae</taxon>
        <taxon>Ellagibacter</taxon>
    </lineage>
</organism>
<comment type="caution">
    <text evidence="2">The sequence shown here is derived from an EMBL/GenBank/DDBJ whole genome shotgun (WGS) entry which is preliminary data.</text>
</comment>
<protein>
    <submittedName>
        <fullName evidence="2">Uncharacterized protein</fullName>
    </submittedName>
</protein>
<reference evidence="2 3" key="1">
    <citation type="submission" date="2019-09" db="EMBL/GenBank/DDBJ databases">
        <title>Whole genome shotgun sequencing (WGS) of Ellagibacter isourolithinifaciens DSM 104140(T) and Adlercreutzia muris DSM 29508(T).</title>
        <authorList>
            <person name="Stoll D.A."/>
            <person name="Danylec N."/>
            <person name="Huch M."/>
        </authorList>
    </citation>
    <scope>NUCLEOTIDE SEQUENCE [LARGE SCALE GENOMIC DNA]</scope>
    <source>
        <strain evidence="2 3">DSM 104140</strain>
    </source>
</reference>